<proteinExistence type="predicted"/>
<dbReference type="InterPro" id="IPR021270">
    <property type="entry name" value="DUF2849"/>
</dbReference>
<evidence type="ECO:0008006" key="5">
    <source>
        <dbReference type="Google" id="ProtNLM"/>
    </source>
</evidence>
<reference evidence="2 4" key="1">
    <citation type="submission" date="2017-09" db="EMBL/GenBank/DDBJ databases">
        <title>Biodiversity and function of Thalassospira species in the particle-attached aromatic-hydrocarbon-degrading consortia from the surface seawater of the South China Sea.</title>
        <authorList>
            <person name="Dong C."/>
            <person name="Liu R."/>
            <person name="Shao Z."/>
        </authorList>
    </citation>
    <scope>NUCLEOTIDE SEQUENCE [LARGE SCALE GENOMIC DNA]</scope>
    <source>
        <strain evidence="2 4">CSC1P2</strain>
    </source>
</reference>
<sequence length="97" mass="10470">MSLQVVTANRLDDGLAVFMTADDGWSTDIRQAVCAEDAQQADALLARADTEKQQITVVGPYLIDVANEDGVLAPTKYREVLRTQGPSVRTDLGYQAG</sequence>
<dbReference type="EMBL" id="CP024199">
    <property type="protein sequence ID" value="AUG53309.1"/>
    <property type="molecule type" value="Genomic_DNA"/>
</dbReference>
<accession>A0A2N3KXS1</accession>
<protein>
    <recommendedName>
        <fullName evidence="5">Sulfite reductase</fullName>
    </recommendedName>
</protein>
<dbReference type="RefSeq" id="WP_101264376.1">
    <property type="nucleotide sequence ID" value="NZ_CP024199.1"/>
</dbReference>
<organism evidence="2 4">
    <name type="scientific">Thalassospira marina</name>
    <dbReference type="NCBI Taxonomy" id="2048283"/>
    <lineage>
        <taxon>Bacteria</taxon>
        <taxon>Pseudomonadati</taxon>
        <taxon>Pseudomonadota</taxon>
        <taxon>Alphaproteobacteria</taxon>
        <taxon>Rhodospirillales</taxon>
        <taxon>Thalassospiraceae</taxon>
        <taxon>Thalassospira</taxon>
    </lineage>
</organism>
<evidence type="ECO:0000313" key="4">
    <source>
        <dbReference type="Proteomes" id="UP000233597"/>
    </source>
</evidence>
<dbReference type="Proteomes" id="UP000233597">
    <property type="component" value="Unassembled WGS sequence"/>
</dbReference>
<dbReference type="Proteomes" id="UP000233458">
    <property type="component" value="Chromosome"/>
</dbReference>
<dbReference type="AlphaFoldDB" id="A0A2N3KXS1"/>
<evidence type="ECO:0000313" key="3">
    <source>
        <dbReference type="Proteomes" id="UP000233458"/>
    </source>
</evidence>
<reference evidence="1 3" key="2">
    <citation type="submission" date="2017-10" db="EMBL/GenBank/DDBJ databases">
        <title>Biodiversity and function of Thalassospira species in the particle-attached aromatic-hydrocarbon-degrading consortia from the surface seawater of the China South Sea.</title>
        <authorList>
            <person name="Dong C."/>
            <person name="Liu R."/>
            <person name="Shao Z."/>
        </authorList>
    </citation>
    <scope>NUCLEOTIDE SEQUENCE [LARGE SCALE GENOMIC DNA]</scope>
    <source>
        <strain evidence="1 3">CSC3H3</strain>
    </source>
</reference>
<dbReference type="Pfam" id="PF11011">
    <property type="entry name" value="DUF2849"/>
    <property type="match status" value="1"/>
</dbReference>
<evidence type="ECO:0000313" key="1">
    <source>
        <dbReference type="EMBL" id="AUG53309.1"/>
    </source>
</evidence>
<gene>
    <name evidence="2" type="ORF">COO20_03900</name>
    <name evidence="1" type="ORF">CSC3H3_11740</name>
</gene>
<dbReference type="OrthoDB" id="9815695at2"/>
<evidence type="ECO:0000313" key="2">
    <source>
        <dbReference type="EMBL" id="PKR55328.1"/>
    </source>
</evidence>
<name>A0A2N3KXS1_9PROT</name>
<dbReference type="KEGG" id="thac:CSC3H3_11740"/>
<dbReference type="EMBL" id="NWTK01000002">
    <property type="protein sequence ID" value="PKR55328.1"/>
    <property type="molecule type" value="Genomic_DNA"/>
</dbReference>
<keyword evidence="3" id="KW-1185">Reference proteome</keyword>